<dbReference type="InterPro" id="IPR040079">
    <property type="entry name" value="Glutathione_S-Trfase"/>
</dbReference>
<dbReference type="GO" id="GO:0005737">
    <property type="term" value="C:cytoplasm"/>
    <property type="evidence" value="ECO:0007669"/>
    <property type="project" value="TreeGrafter"/>
</dbReference>
<dbReference type="PANTHER" id="PTHR43900">
    <property type="entry name" value="GLUTATHIONE S-TRANSFERASE RHO"/>
    <property type="match status" value="1"/>
</dbReference>
<dbReference type="Gene3D" id="1.20.1050.10">
    <property type="match status" value="1"/>
</dbReference>
<comment type="similarity">
    <text evidence="4">Belongs to the GST superfamily.</text>
</comment>
<evidence type="ECO:0000256" key="1">
    <source>
        <dbReference type="ARBA" id="ARBA00012452"/>
    </source>
</evidence>
<dbReference type="InterPro" id="IPR010987">
    <property type="entry name" value="Glutathione-S-Trfase_C-like"/>
</dbReference>
<dbReference type="PANTHER" id="PTHR43900:SF3">
    <property type="entry name" value="GLUTATHIONE S-TRANSFERASE RHO"/>
    <property type="match status" value="1"/>
</dbReference>
<feature type="domain" description="GST N-terminal" evidence="5">
    <location>
        <begin position="1"/>
        <end position="81"/>
    </location>
</feature>
<dbReference type="OrthoDB" id="249703at2759"/>
<evidence type="ECO:0000256" key="4">
    <source>
        <dbReference type="RuleBase" id="RU003494"/>
    </source>
</evidence>
<dbReference type="InterPro" id="IPR004046">
    <property type="entry name" value="GST_C"/>
</dbReference>
<keyword evidence="2 7" id="KW-0808">Transferase</keyword>
<dbReference type="PROSITE" id="PS50404">
    <property type="entry name" value="GST_NTER"/>
    <property type="match status" value="1"/>
</dbReference>
<dbReference type="Proteomes" id="UP000620124">
    <property type="component" value="Unassembled WGS sequence"/>
</dbReference>
<protein>
    <recommendedName>
        <fullName evidence="1">glutathione transferase</fullName>
        <ecNumber evidence="1">2.5.1.18</ecNumber>
    </recommendedName>
</protein>
<dbReference type="SFLD" id="SFLDG00358">
    <property type="entry name" value="Main_(cytGST)"/>
    <property type="match status" value="1"/>
</dbReference>
<organism evidence="7 8">
    <name type="scientific">Mycena venus</name>
    <dbReference type="NCBI Taxonomy" id="2733690"/>
    <lineage>
        <taxon>Eukaryota</taxon>
        <taxon>Fungi</taxon>
        <taxon>Dikarya</taxon>
        <taxon>Basidiomycota</taxon>
        <taxon>Agaricomycotina</taxon>
        <taxon>Agaricomycetes</taxon>
        <taxon>Agaricomycetidae</taxon>
        <taxon>Agaricales</taxon>
        <taxon>Marasmiineae</taxon>
        <taxon>Mycenaceae</taxon>
        <taxon>Mycena</taxon>
    </lineage>
</organism>
<dbReference type="PROSITE" id="PS50405">
    <property type="entry name" value="GST_CTER"/>
    <property type="match status" value="1"/>
</dbReference>
<proteinExistence type="inferred from homology"/>
<keyword evidence="8" id="KW-1185">Reference proteome</keyword>
<evidence type="ECO:0000259" key="5">
    <source>
        <dbReference type="PROSITE" id="PS50404"/>
    </source>
</evidence>
<dbReference type="InterPro" id="IPR036282">
    <property type="entry name" value="Glutathione-S-Trfase_C_sf"/>
</dbReference>
<evidence type="ECO:0000256" key="2">
    <source>
        <dbReference type="ARBA" id="ARBA00022679"/>
    </source>
</evidence>
<dbReference type="InterPro" id="IPR036249">
    <property type="entry name" value="Thioredoxin-like_sf"/>
</dbReference>
<dbReference type="InterPro" id="IPR004045">
    <property type="entry name" value="Glutathione_S-Trfase_N"/>
</dbReference>
<dbReference type="SFLD" id="SFLDS00019">
    <property type="entry name" value="Glutathione_Transferase_(cytos"/>
    <property type="match status" value="1"/>
</dbReference>
<gene>
    <name evidence="7" type="ORF">MVEN_01343300</name>
</gene>
<dbReference type="AlphaFoldDB" id="A0A8H6XY11"/>
<comment type="caution">
    <text evidence="7">The sequence shown here is derived from an EMBL/GenBank/DDBJ whole genome shotgun (WGS) entry which is preliminary data.</text>
</comment>
<comment type="catalytic activity">
    <reaction evidence="3">
        <text>RX + glutathione = an S-substituted glutathione + a halide anion + H(+)</text>
        <dbReference type="Rhea" id="RHEA:16437"/>
        <dbReference type="ChEBI" id="CHEBI:15378"/>
        <dbReference type="ChEBI" id="CHEBI:16042"/>
        <dbReference type="ChEBI" id="CHEBI:17792"/>
        <dbReference type="ChEBI" id="CHEBI:57925"/>
        <dbReference type="ChEBI" id="CHEBI:90779"/>
        <dbReference type="EC" id="2.5.1.18"/>
    </reaction>
</comment>
<dbReference type="Pfam" id="PF02798">
    <property type="entry name" value="GST_N"/>
    <property type="match status" value="1"/>
</dbReference>
<dbReference type="SUPFAM" id="SSF47616">
    <property type="entry name" value="GST C-terminal domain-like"/>
    <property type="match status" value="1"/>
</dbReference>
<evidence type="ECO:0000313" key="7">
    <source>
        <dbReference type="EMBL" id="KAF7350385.1"/>
    </source>
</evidence>
<dbReference type="EC" id="2.5.1.18" evidence="1"/>
<name>A0A8H6XY11_9AGAR</name>
<dbReference type="GO" id="GO:0043295">
    <property type="term" value="F:glutathione binding"/>
    <property type="evidence" value="ECO:0007669"/>
    <property type="project" value="TreeGrafter"/>
</dbReference>
<evidence type="ECO:0000313" key="8">
    <source>
        <dbReference type="Proteomes" id="UP000620124"/>
    </source>
</evidence>
<reference evidence="7" key="1">
    <citation type="submission" date="2020-05" db="EMBL/GenBank/DDBJ databases">
        <title>Mycena genomes resolve the evolution of fungal bioluminescence.</title>
        <authorList>
            <person name="Tsai I.J."/>
        </authorList>
    </citation>
    <scope>NUCLEOTIDE SEQUENCE</scope>
    <source>
        <strain evidence="7">CCC161011</strain>
    </source>
</reference>
<sequence length="216" mass="23943">MVLKIHGNPRSTCTKRVAVVLLEKGVPFELITVSMDDAKTPEYKANLQPFGQVPVLEDEGYFLFESRAMGRYVALKYADQGTPGLIPIGGDLQETCNFEKAMAIEATQFLAAEQLISEAIIKPYKGETINPDEVARLTAQLEGKMQAYEQILSKTKYLAGDHLTLADLYHLPYAHAVTNVLKSDLLTSKPSVARWFHDISSRPSWLAVKDLVQSTA</sequence>
<dbReference type="SUPFAM" id="SSF52833">
    <property type="entry name" value="Thioredoxin-like"/>
    <property type="match status" value="1"/>
</dbReference>
<dbReference type="GO" id="GO:0004364">
    <property type="term" value="F:glutathione transferase activity"/>
    <property type="evidence" value="ECO:0007669"/>
    <property type="project" value="UniProtKB-EC"/>
</dbReference>
<dbReference type="GO" id="GO:0006749">
    <property type="term" value="P:glutathione metabolic process"/>
    <property type="evidence" value="ECO:0007669"/>
    <property type="project" value="TreeGrafter"/>
</dbReference>
<dbReference type="FunFam" id="3.40.30.10:FF:000016">
    <property type="entry name" value="Glutathione S-transferase F2"/>
    <property type="match status" value="1"/>
</dbReference>
<feature type="domain" description="GST C-terminal" evidence="6">
    <location>
        <begin position="91"/>
        <end position="216"/>
    </location>
</feature>
<evidence type="ECO:0000256" key="3">
    <source>
        <dbReference type="ARBA" id="ARBA00047960"/>
    </source>
</evidence>
<evidence type="ECO:0000259" key="6">
    <source>
        <dbReference type="PROSITE" id="PS50405"/>
    </source>
</evidence>
<dbReference type="Gene3D" id="3.40.30.10">
    <property type="entry name" value="Glutaredoxin"/>
    <property type="match status" value="1"/>
</dbReference>
<dbReference type="EMBL" id="JACAZI010000010">
    <property type="protein sequence ID" value="KAF7350385.1"/>
    <property type="molecule type" value="Genomic_DNA"/>
</dbReference>
<accession>A0A8H6XY11</accession>
<dbReference type="Pfam" id="PF00043">
    <property type="entry name" value="GST_C"/>
    <property type="match status" value="1"/>
</dbReference>